<dbReference type="CDD" id="cd06550">
    <property type="entry name" value="TM_ABC_iron-siderophores_like"/>
    <property type="match status" value="1"/>
</dbReference>
<dbReference type="SUPFAM" id="SSF81345">
    <property type="entry name" value="ABC transporter involved in vitamin B12 uptake, BtuC"/>
    <property type="match status" value="1"/>
</dbReference>
<feature type="transmembrane region" description="Helical" evidence="8">
    <location>
        <begin position="368"/>
        <end position="387"/>
    </location>
</feature>
<evidence type="ECO:0000256" key="3">
    <source>
        <dbReference type="ARBA" id="ARBA00022448"/>
    </source>
</evidence>
<feature type="transmembrane region" description="Helical" evidence="8">
    <location>
        <begin position="121"/>
        <end position="141"/>
    </location>
</feature>
<feature type="transmembrane region" description="Helical" evidence="8">
    <location>
        <begin position="300"/>
        <end position="325"/>
    </location>
</feature>
<organism evidence="9 10">
    <name type="scientific">Streptomyces narbonensis</name>
    <dbReference type="NCBI Taxonomy" id="67333"/>
    <lineage>
        <taxon>Bacteria</taxon>
        <taxon>Bacillati</taxon>
        <taxon>Actinomycetota</taxon>
        <taxon>Actinomycetes</taxon>
        <taxon>Kitasatosporales</taxon>
        <taxon>Streptomycetaceae</taxon>
        <taxon>Streptomyces</taxon>
    </lineage>
</organism>
<evidence type="ECO:0000313" key="9">
    <source>
        <dbReference type="EMBL" id="MEU7071193.1"/>
    </source>
</evidence>
<keyword evidence="7 8" id="KW-0472">Membrane</keyword>
<dbReference type="Gene3D" id="1.10.3470.10">
    <property type="entry name" value="ABC transporter involved in vitamin B12 uptake, BtuC"/>
    <property type="match status" value="1"/>
</dbReference>
<reference evidence="9 10" key="1">
    <citation type="submission" date="2024-06" db="EMBL/GenBank/DDBJ databases">
        <title>The Natural Products Discovery Center: Release of the First 8490 Sequenced Strains for Exploring Actinobacteria Biosynthetic Diversity.</title>
        <authorList>
            <person name="Kalkreuter E."/>
            <person name="Kautsar S.A."/>
            <person name="Yang D."/>
            <person name="Bader C.D."/>
            <person name="Teijaro C.N."/>
            <person name="Fluegel L."/>
            <person name="Davis C.M."/>
            <person name="Simpson J.R."/>
            <person name="Lauterbach L."/>
            <person name="Steele A.D."/>
            <person name="Gui C."/>
            <person name="Meng S."/>
            <person name="Li G."/>
            <person name="Viehrig K."/>
            <person name="Ye F."/>
            <person name="Su P."/>
            <person name="Kiefer A.F."/>
            <person name="Nichols A."/>
            <person name="Cepeda A.J."/>
            <person name="Yan W."/>
            <person name="Fan B."/>
            <person name="Jiang Y."/>
            <person name="Adhikari A."/>
            <person name="Zheng C.-J."/>
            <person name="Schuster L."/>
            <person name="Cowan T.M."/>
            <person name="Smanski M.J."/>
            <person name="Chevrette M.G."/>
            <person name="De Carvalho L.P.S."/>
            <person name="Shen B."/>
        </authorList>
    </citation>
    <scope>NUCLEOTIDE SEQUENCE [LARGE SCALE GENOMIC DNA]</scope>
    <source>
        <strain evidence="9 10">NPDC045974</strain>
    </source>
</reference>
<feature type="transmembrane region" description="Helical" evidence="8">
    <location>
        <begin position="251"/>
        <end position="273"/>
    </location>
</feature>
<sequence>MRADPAGRGEGTDLLAVVSPDAVGSAGVVVSPDAVGPSGAAGYLGSVGFGSSRTARRSVVARVAVLVLAVGVLFGSVAVAVRVGTADVGWTGLGRVLGARLGLDVEPLPPLMDSLVWDLRLPRVLMAALVGASLAVCGTVLQAVTRNALADPYLLGVSSGASTGAVTVVVLGVGASALGVTGGALVGALLSFALLLLLLRRSGLDSVRIVLTGVVVGQLFTALTSLVLMASADADTTRAVTHWLLGSMAPARWNTVVVCAIVTPLGLAVAWLCSTALDGLSFGTDTAASLGIGVRHTRTLLLVVTAALTAVAVATVGAIGFVGLIVPHGVRFLVGPLHRVLLPCAALAGAVFLVWTDALARIAFAPREVPVGVITALLGVPLFLLVLRRRGEL</sequence>
<feature type="transmembrane region" description="Helical" evidence="8">
    <location>
        <begin position="153"/>
        <end position="171"/>
    </location>
</feature>
<evidence type="ECO:0000256" key="8">
    <source>
        <dbReference type="SAM" id="Phobius"/>
    </source>
</evidence>
<name>A0ABV3CAI3_9ACTN</name>
<feature type="transmembrane region" description="Helical" evidence="8">
    <location>
        <begin position="177"/>
        <end position="197"/>
    </location>
</feature>
<evidence type="ECO:0000256" key="2">
    <source>
        <dbReference type="ARBA" id="ARBA00007935"/>
    </source>
</evidence>
<dbReference type="InterPro" id="IPR037294">
    <property type="entry name" value="ABC_BtuC-like"/>
</dbReference>
<keyword evidence="5 8" id="KW-0812">Transmembrane</keyword>
<evidence type="ECO:0000256" key="4">
    <source>
        <dbReference type="ARBA" id="ARBA00022475"/>
    </source>
</evidence>
<dbReference type="PANTHER" id="PTHR30472">
    <property type="entry name" value="FERRIC ENTEROBACTIN TRANSPORT SYSTEM PERMEASE PROTEIN"/>
    <property type="match status" value="1"/>
</dbReference>
<dbReference type="EMBL" id="JBEZAE010000007">
    <property type="protein sequence ID" value="MEU7071193.1"/>
    <property type="molecule type" value="Genomic_DNA"/>
</dbReference>
<feature type="transmembrane region" description="Helical" evidence="8">
    <location>
        <begin position="59"/>
        <end position="81"/>
    </location>
</feature>
<feature type="transmembrane region" description="Helical" evidence="8">
    <location>
        <begin position="209"/>
        <end position="231"/>
    </location>
</feature>
<evidence type="ECO:0000256" key="5">
    <source>
        <dbReference type="ARBA" id="ARBA00022692"/>
    </source>
</evidence>
<feature type="transmembrane region" description="Helical" evidence="8">
    <location>
        <begin position="337"/>
        <end position="356"/>
    </location>
</feature>
<comment type="similarity">
    <text evidence="2">Belongs to the binding-protein-dependent transport system permease family. FecCD subfamily.</text>
</comment>
<comment type="subcellular location">
    <subcellularLocation>
        <location evidence="1">Cell membrane</location>
        <topology evidence="1">Multi-pass membrane protein</topology>
    </subcellularLocation>
</comment>
<dbReference type="Pfam" id="PF01032">
    <property type="entry name" value="FecCD"/>
    <property type="match status" value="1"/>
</dbReference>
<dbReference type="RefSeq" id="WP_358475053.1">
    <property type="nucleotide sequence ID" value="NZ_JBEZAE010000007.1"/>
</dbReference>
<protein>
    <submittedName>
        <fullName evidence="9">Iron chelate uptake ABC transporter family permease subunit</fullName>
    </submittedName>
</protein>
<accession>A0ABV3CAI3</accession>
<keyword evidence="3" id="KW-0813">Transport</keyword>
<gene>
    <name evidence="9" type="ORF">AB0A88_13745</name>
</gene>
<keyword evidence="4" id="KW-1003">Cell membrane</keyword>
<dbReference type="InterPro" id="IPR000522">
    <property type="entry name" value="ABC_transptr_permease_BtuC"/>
</dbReference>
<keyword evidence="6 8" id="KW-1133">Transmembrane helix</keyword>
<evidence type="ECO:0000256" key="1">
    <source>
        <dbReference type="ARBA" id="ARBA00004651"/>
    </source>
</evidence>
<comment type="caution">
    <text evidence="9">The sequence shown here is derived from an EMBL/GenBank/DDBJ whole genome shotgun (WGS) entry which is preliminary data.</text>
</comment>
<dbReference type="Proteomes" id="UP001551329">
    <property type="component" value="Unassembled WGS sequence"/>
</dbReference>
<proteinExistence type="inferred from homology"/>
<dbReference type="PANTHER" id="PTHR30472:SF67">
    <property type="entry name" value="PERMEASE OF ABC TRANSPORTER-RELATED"/>
    <property type="match status" value="1"/>
</dbReference>
<keyword evidence="10" id="KW-1185">Reference proteome</keyword>
<evidence type="ECO:0000256" key="7">
    <source>
        <dbReference type="ARBA" id="ARBA00023136"/>
    </source>
</evidence>
<evidence type="ECO:0000256" key="6">
    <source>
        <dbReference type="ARBA" id="ARBA00022989"/>
    </source>
</evidence>
<evidence type="ECO:0000313" key="10">
    <source>
        <dbReference type="Proteomes" id="UP001551329"/>
    </source>
</evidence>